<proteinExistence type="predicted"/>
<evidence type="ECO:0000313" key="2">
    <source>
        <dbReference type="Proteomes" id="UP000184073"/>
    </source>
</evidence>
<keyword evidence="2" id="KW-1185">Reference proteome</keyword>
<dbReference type="GeneID" id="63727322"/>
<dbReference type="RefSeq" id="XP_040665340.1">
    <property type="nucleotide sequence ID" value="XM_040811811.1"/>
</dbReference>
<dbReference type="VEuPathDB" id="FungiDB:ASPVEDRAFT_38990"/>
<organism evidence="1 2">
    <name type="scientific">Aspergillus versicolor CBS 583.65</name>
    <dbReference type="NCBI Taxonomy" id="1036611"/>
    <lineage>
        <taxon>Eukaryota</taxon>
        <taxon>Fungi</taxon>
        <taxon>Dikarya</taxon>
        <taxon>Ascomycota</taxon>
        <taxon>Pezizomycotina</taxon>
        <taxon>Eurotiomycetes</taxon>
        <taxon>Eurotiomycetidae</taxon>
        <taxon>Eurotiales</taxon>
        <taxon>Aspergillaceae</taxon>
        <taxon>Aspergillus</taxon>
        <taxon>Aspergillus subgen. Nidulantes</taxon>
    </lineage>
</organism>
<dbReference type="Proteomes" id="UP000184073">
    <property type="component" value="Unassembled WGS sequence"/>
</dbReference>
<sequence>MIPLVILYGNIAEIYDLPCSTLCARMTKQTHRAERRANCTQLTQLDGDVKQV</sequence>
<gene>
    <name evidence="1" type="ORF">ASPVEDRAFT_38990</name>
</gene>
<protein>
    <submittedName>
        <fullName evidence="1">Uncharacterized protein</fullName>
    </submittedName>
</protein>
<evidence type="ECO:0000313" key="1">
    <source>
        <dbReference type="EMBL" id="OJI99577.1"/>
    </source>
</evidence>
<name>A0A1L9PDI1_ASPVE</name>
<dbReference type="AlphaFoldDB" id="A0A1L9PDI1"/>
<reference evidence="2" key="1">
    <citation type="journal article" date="2017" name="Genome Biol.">
        <title>Comparative genomics reveals high biological diversity and specific adaptations in the industrially and medically important fungal genus Aspergillus.</title>
        <authorList>
            <person name="de Vries R.P."/>
            <person name="Riley R."/>
            <person name="Wiebenga A."/>
            <person name="Aguilar-Osorio G."/>
            <person name="Amillis S."/>
            <person name="Uchima C.A."/>
            <person name="Anderluh G."/>
            <person name="Asadollahi M."/>
            <person name="Askin M."/>
            <person name="Barry K."/>
            <person name="Battaglia E."/>
            <person name="Bayram O."/>
            <person name="Benocci T."/>
            <person name="Braus-Stromeyer S.A."/>
            <person name="Caldana C."/>
            <person name="Canovas D."/>
            <person name="Cerqueira G.C."/>
            <person name="Chen F."/>
            <person name="Chen W."/>
            <person name="Choi C."/>
            <person name="Clum A."/>
            <person name="Dos Santos R.A."/>
            <person name="Damasio A.R."/>
            <person name="Diallinas G."/>
            <person name="Emri T."/>
            <person name="Fekete E."/>
            <person name="Flipphi M."/>
            <person name="Freyberg S."/>
            <person name="Gallo A."/>
            <person name="Gournas C."/>
            <person name="Habgood R."/>
            <person name="Hainaut M."/>
            <person name="Harispe M.L."/>
            <person name="Henrissat B."/>
            <person name="Hilden K.S."/>
            <person name="Hope R."/>
            <person name="Hossain A."/>
            <person name="Karabika E."/>
            <person name="Karaffa L."/>
            <person name="Karanyi Z."/>
            <person name="Krasevec N."/>
            <person name="Kuo A."/>
            <person name="Kusch H."/>
            <person name="LaButti K."/>
            <person name="Lagendijk E.L."/>
            <person name="Lapidus A."/>
            <person name="Levasseur A."/>
            <person name="Lindquist E."/>
            <person name="Lipzen A."/>
            <person name="Logrieco A.F."/>
            <person name="MacCabe A."/>
            <person name="Maekelae M.R."/>
            <person name="Malavazi I."/>
            <person name="Melin P."/>
            <person name="Meyer V."/>
            <person name="Mielnichuk N."/>
            <person name="Miskei M."/>
            <person name="Molnar A.P."/>
            <person name="Mule G."/>
            <person name="Ngan C.Y."/>
            <person name="Orejas M."/>
            <person name="Orosz E."/>
            <person name="Ouedraogo J.P."/>
            <person name="Overkamp K.M."/>
            <person name="Park H.-S."/>
            <person name="Perrone G."/>
            <person name="Piumi F."/>
            <person name="Punt P.J."/>
            <person name="Ram A.F."/>
            <person name="Ramon A."/>
            <person name="Rauscher S."/>
            <person name="Record E."/>
            <person name="Riano-Pachon D.M."/>
            <person name="Robert V."/>
            <person name="Roehrig J."/>
            <person name="Ruller R."/>
            <person name="Salamov A."/>
            <person name="Salih N.S."/>
            <person name="Samson R.A."/>
            <person name="Sandor E."/>
            <person name="Sanguinetti M."/>
            <person name="Schuetze T."/>
            <person name="Sepcic K."/>
            <person name="Shelest E."/>
            <person name="Sherlock G."/>
            <person name="Sophianopoulou V."/>
            <person name="Squina F.M."/>
            <person name="Sun H."/>
            <person name="Susca A."/>
            <person name="Todd R.B."/>
            <person name="Tsang A."/>
            <person name="Unkles S.E."/>
            <person name="van de Wiele N."/>
            <person name="van Rossen-Uffink D."/>
            <person name="Oliveira J.V."/>
            <person name="Vesth T.C."/>
            <person name="Visser J."/>
            <person name="Yu J.-H."/>
            <person name="Zhou M."/>
            <person name="Andersen M.R."/>
            <person name="Archer D.B."/>
            <person name="Baker S.E."/>
            <person name="Benoit I."/>
            <person name="Brakhage A.A."/>
            <person name="Braus G.H."/>
            <person name="Fischer R."/>
            <person name="Frisvad J.C."/>
            <person name="Goldman G.H."/>
            <person name="Houbraken J."/>
            <person name="Oakley B."/>
            <person name="Pocsi I."/>
            <person name="Scazzocchio C."/>
            <person name="Seiboth B."/>
            <person name="vanKuyk P.A."/>
            <person name="Wortman J."/>
            <person name="Dyer P.S."/>
            <person name="Grigoriev I.V."/>
        </authorList>
    </citation>
    <scope>NUCLEOTIDE SEQUENCE [LARGE SCALE GENOMIC DNA]</scope>
    <source>
        <strain evidence="2">CBS 583.65</strain>
    </source>
</reference>
<dbReference type="EMBL" id="KV878127">
    <property type="protein sequence ID" value="OJI99577.1"/>
    <property type="molecule type" value="Genomic_DNA"/>
</dbReference>
<accession>A0A1L9PDI1</accession>